<evidence type="ECO:0000313" key="11">
    <source>
        <dbReference type="EMBL" id="ALB24488.1"/>
    </source>
</evidence>
<evidence type="ECO:0000256" key="3">
    <source>
        <dbReference type="ARBA" id="ARBA00018111"/>
    </source>
</evidence>
<evidence type="ECO:0000256" key="5">
    <source>
        <dbReference type="ARBA" id="ARBA00022741"/>
    </source>
</evidence>
<sequence length="621" mass="70781">MKPTEEQYKIINAVKSENNLHVAAFAGTGKTTTLELIGRQYSTKQGLYLAYNRAILDDSKGKFPKNITCKTTHSLAYATYGRDYREKLNNRITSMKVADHLEISLLRHHINGKIVQATSRNIAACATRIVAHYCNSADTEIGIQHLSMFHIKMLQNRYKKEEIELELDKSRINKPKNFLECYARICLQEAERLWQCMVDLKNHTIGITHDGYLKLYQLSKPILNQYDFIMLDEAQDANPAILDIFERQTAQRIYVGDQHQQIYSWRGSINAMEQMSGEKHYLTQSFRFGQPIADFANEILKKLGESQQIQANPNITSKLDVIDPSQPFTTLCRTNAGLLTCCLQHIELGRRVACVGGIKEALSDFTAAYYLWRNELDKVISNKIKLYQTWQNLVDEASLTGDRELKGIIKFILEHDEYSLEVIGKIKEAVEMDESKADVILSTAHKAKGRQWSQVLIHNDFEDYKSCSGEELNLWYVAATRAIHILDFSEISKQEDLDKPKNQPKQVAVATEQKLEEFVDLAEESKAASIIQNNPNKSSQWLKLKMHQKGIATNIAAKLLPDCASHDREVALCLAHKKWPKVKAKDTRQRISKLAGFLGRQGFSADLCWEVASLQEKLNVP</sequence>
<keyword evidence="5" id="KW-0547">Nucleotide-binding</keyword>
<dbReference type="EMBL" id="CP012511">
    <property type="protein sequence ID" value="ALB24488.1"/>
    <property type="molecule type" value="Genomic_DNA"/>
</dbReference>
<dbReference type="GO" id="GO:0003677">
    <property type="term" value="F:DNA binding"/>
    <property type="evidence" value="ECO:0007669"/>
    <property type="project" value="InterPro"/>
</dbReference>
<evidence type="ECO:0000256" key="8">
    <source>
        <dbReference type="ARBA" id="ARBA00022840"/>
    </source>
</evidence>
<keyword evidence="4" id="KW-0963">Cytoplasm</keyword>
<comment type="subcellular location">
    <subcellularLocation>
        <location evidence="1">Cytoplasm</location>
    </subcellularLocation>
</comment>
<evidence type="ECO:0000259" key="10">
    <source>
        <dbReference type="Pfam" id="PF21981"/>
    </source>
</evidence>
<dbReference type="RefSeq" id="WP_027243206.1">
    <property type="nucleotide sequence ID" value="NZ_CP012511.1"/>
</dbReference>
<dbReference type="InterPro" id="IPR053925">
    <property type="entry name" value="RecX_HTH_3rd"/>
</dbReference>
<evidence type="ECO:0000256" key="2">
    <source>
        <dbReference type="ARBA" id="ARBA00009695"/>
    </source>
</evidence>
<dbReference type="GO" id="GO:0000725">
    <property type="term" value="P:recombinational repair"/>
    <property type="evidence" value="ECO:0007669"/>
    <property type="project" value="TreeGrafter"/>
</dbReference>
<keyword evidence="8" id="KW-0067">ATP-binding</keyword>
<evidence type="ECO:0000313" key="12">
    <source>
        <dbReference type="Proteomes" id="UP000029558"/>
    </source>
</evidence>
<dbReference type="PANTHER" id="PTHR11070:SF30">
    <property type="entry name" value="F-BOX DNA HELICASE 1"/>
    <property type="match status" value="1"/>
</dbReference>
<evidence type="ECO:0000256" key="6">
    <source>
        <dbReference type="ARBA" id="ARBA00022801"/>
    </source>
</evidence>
<proteinExistence type="inferred from homology"/>
<dbReference type="InterPro" id="IPR027417">
    <property type="entry name" value="P-loop_NTPase"/>
</dbReference>
<evidence type="ECO:0000259" key="9">
    <source>
        <dbReference type="Pfam" id="PF00580"/>
    </source>
</evidence>
<dbReference type="GO" id="GO:0016787">
    <property type="term" value="F:hydrolase activity"/>
    <property type="evidence" value="ECO:0007669"/>
    <property type="project" value="UniProtKB-KW"/>
</dbReference>
<evidence type="ECO:0000256" key="1">
    <source>
        <dbReference type="ARBA" id="ARBA00004496"/>
    </source>
</evidence>
<dbReference type="SUPFAM" id="SSF52540">
    <property type="entry name" value="P-loop containing nucleoside triphosphate hydrolases"/>
    <property type="match status" value="1"/>
</dbReference>
<dbReference type="GO" id="GO:0043138">
    <property type="term" value="F:3'-5' DNA helicase activity"/>
    <property type="evidence" value="ECO:0007669"/>
    <property type="project" value="TreeGrafter"/>
</dbReference>
<dbReference type="GO" id="GO:0005737">
    <property type="term" value="C:cytoplasm"/>
    <property type="evidence" value="ECO:0007669"/>
    <property type="project" value="UniProtKB-SubCell"/>
</dbReference>
<dbReference type="InterPro" id="IPR000212">
    <property type="entry name" value="DNA_helicase_UvrD/REP"/>
</dbReference>
<dbReference type="Pfam" id="PF21981">
    <property type="entry name" value="RecX_HTH3"/>
    <property type="match status" value="1"/>
</dbReference>
<dbReference type="PANTHER" id="PTHR11070">
    <property type="entry name" value="UVRD / RECB / PCRA DNA HELICASE FAMILY MEMBER"/>
    <property type="match status" value="1"/>
</dbReference>
<keyword evidence="6" id="KW-0378">Hydrolase</keyword>
<dbReference type="GO" id="GO:0005524">
    <property type="term" value="F:ATP binding"/>
    <property type="evidence" value="ECO:0007669"/>
    <property type="project" value="UniProtKB-KW"/>
</dbReference>
<organism evidence="11 12">
    <name type="scientific">Piscirickettsia salmonis</name>
    <dbReference type="NCBI Taxonomy" id="1238"/>
    <lineage>
        <taxon>Bacteria</taxon>
        <taxon>Pseudomonadati</taxon>
        <taxon>Pseudomonadota</taxon>
        <taxon>Gammaproteobacteria</taxon>
        <taxon>Thiotrichales</taxon>
        <taxon>Piscirickettsiaceae</taxon>
        <taxon>Piscirickettsia</taxon>
    </lineage>
</organism>
<dbReference type="Gene3D" id="3.40.50.300">
    <property type="entry name" value="P-loop containing nucleotide triphosphate hydrolases"/>
    <property type="match status" value="2"/>
</dbReference>
<name>A0A1L6TI25_PISSA</name>
<dbReference type="AlphaFoldDB" id="A0A1L6TI25"/>
<protein>
    <recommendedName>
        <fullName evidence="3">Regulatory protein RecX</fullName>
    </recommendedName>
</protein>
<evidence type="ECO:0000256" key="4">
    <source>
        <dbReference type="ARBA" id="ARBA00022490"/>
    </source>
</evidence>
<dbReference type="InterPro" id="IPR036388">
    <property type="entry name" value="WH-like_DNA-bd_sf"/>
</dbReference>
<comment type="similarity">
    <text evidence="2">Belongs to the RecX family.</text>
</comment>
<feature type="domain" description="UvrD-like helicase ATP-binding" evidence="9">
    <location>
        <begin position="5"/>
        <end position="268"/>
    </location>
</feature>
<geneLocation type="plasmid" evidence="11 12">
    <name>pPSB1-3</name>
</geneLocation>
<accession>A0A1L6TI25</accession>
<dbReference type="InterPro" id="IPR014016">
    <property type="entry name" value="UvrD-like_ATP-bd"/>
</dbReference>
<evidence type="ECO:0000256" key="7">
    <source>
        <dbReference type="ARBA" id="ARBA00022806"/>
    </source>
</evidence>
<gene>
    <name evidence="11" type="ORF">KU39_3p26</name>
</gene>
<dbReference type="Gene3D" id="1.10.10.10">
    <property type="entry name" value="Winged helix-like DNA-binding domain superfamily/Winged helix DNA-binding domain"/>
    <property type="match status" value="1"/>
</dbReference>
<feature type="domain" description="RecX third three-helical" evidence="10">
    <location>
        <begin position="569"/>
        <end position="611"/>
    </location>
</feature>
<keyword evidence="7 11" id="KW-0347">Helicase</keyword>
<dbReference type="Proteomes" id="UP000029558">
    <property type="component" value="Plasmid pPSB1-3"/>
</dbReference>
<dbReference type="Pfam" id="PF00580">
    <property type="entry name" value="UvrD-helicase"/>
    <property type="match status" value="1"/>
</dbReference>
<reference evidence="11 12" key="1">
    <citation type="journal article" date="2014" name="Genome Announc.">
        <title>Comparative Genome Analysis of Two Isolates of the Fish Pathogen Piscirickettsia salmonis from Different Hosts Reveals Major Differences in Virulence-Associated Secretion Systems.</title>
        <authorList>
            <person name="Bohle H."/>
            <person name="Henriquez P."/>
            <person name="Grothusen H."/>
            <person name="Navas E."/>
            <person name="Sandoval A."/>
            <person name="Bustamante F."/>
            <person name="Bustos P."/>
            <person name="Mancilla M."/>
        </authorList>
    </citation>
    <scope>NUCLEOTIDE SEQUENCE [LARGE SCALE GENOMIC DNA]</scope>
    <source>
        <strain evidence="12">B1-32597</strain>
    </source>
</reference>
<keyword evidence="11" id="KW-0614">Plasmid</keyword>
<dbReference type="OrthoDB" id="5318045at2"/>